<dbReference type="GeneID" id="107266537"/>
<sequence length="121" mass="13981">MASQFGVVMQNYNSDLMKCIDELKTTRTNLQVQIDSEEEEKKTLEKEVERMTHKINQLSESLTKKAAARNDYDRTIRETESAYTKLLESSQLLLNMVKREADCLEQALHATESNFEESPAF</sequence>
<proteinExistence type="predicted"/>
<dbReference type="PANTHER" id="PTHR28661">
    <property type="entry name" value="SJOEGREN SYNDROME NUCLEAR AUTOANTIGEN 1"/>
    <property type="match status" value="1"/>
</dbReference>
<protein>
    <submittedName>
        <fullName evidence="3 4">Sjoegren syndrome nuclear autoantigen 1 homolog</fullName>
    </submittedName>
</protein>
<dbReference type="RefSeq" id="XP_015592633.1">
    <property type="nucleotide sequence ID" value="XM_015737147.2"/>
</dbReference>
<feature type="coiled-coil region" evidence="1">
    <location>
        <begin position="87"/>
        <end position="114"/>
    </location>
</feature>
<dbReference type="KEGG" id="ccin:107266537"/>
<dbReference type="PANTHER" id="PTHR28661:SF1">
    <property type="entry name" value="MICROTUBULE NUCLEATION FACTOR SSNA1"/>
    <property type="match status" value="1"/>
</dbReference>
<keyword evidence="2" id="KW-1185">Reference proteome</keyword>
<dbReference type="GO" id="GO:0036064">
    <property type="term" value="C:ciliary basal body"/>
    <property type="evidence" value="ECO:0007669"/>
    <property type="project" value="TreeGrafter"/>
</dbReference>
<dbReference type="RefSeq" id="XP_024939562.1">
    <property type="nucleotide sequence ID" value="XM_025083794.1"/>
</dbReference>
<keyword evidence="1" id="KW-0175">Coiled coil</keyword>
<dbReference type="Proteomes" id="UP000694920">
    <property type="component" value="Unplaced"/>
</dbReference>
<feature type="coiled-coil region" evidence="1">
    <location>
        <begin position="20"/>
        <end position="61"/>
    </location>
</feature>
<evidence type="ECO:0000313" key="3">
    <source>
        <dbReference type="RefSeq" id="XP_015592633.1"/>
    </source>
</evidence>
<accession>A0AAJ7BSP9</accession>
<dbReference type="GO" id="GO:0005813">
    <property type="term" value="C:centrosome"/>
    <property type="evidence" value="ECO:0007669"/>
    <property type="project" value="TreeGrafter"/>
</dbReference>
<dbReference type="AlphaFoldDB" id="A0AAJ7BSP9"/>
<name>A0AAJ7BSP9_CEPCN</name>
<dbReference type="InterPro" id="IPR033362">
    <property type="entry name" value="SSNA1_fam"/>
</dbReference>
<reference evidence="3 4" key="1">
    <citation type="submission" date="2025-04" db="UniProtKB">
        <authorList>
            <consortium name="RefSeq"/>
        </authorList>
    </citation>
    <scope>IDENTIFICATION</scope>
</reference>
<organism evidence="2 3">
    <name type="scientific">Cephus cinctus</name>
    <name type="common">Wheat stem sawfly</name>
    <dbReference type="NCBI Taxonomy" id="211228"/>
    <lineage>
        <taxon>Eukaryota</taxon>
        <taxon>Metazoa</taxon>
        <taxon>Ecdysozoa</taxon>
        <taxon>Arthropoda</taxon>
        <taxon>Hexapoda</taxon>
        <taxon>Insecta</taxon>
        <taxon>Pterygota</taxon>
        <taxon>Neoptera</taxon>
        <taxon>Endopterygota</taxon>
        <taxon>Hymenoptera</taxon>
        <taxon>Cephoidea</taxon>
        <taxon>Cephidae</taxon>
        <taxon>Cephus</taxon>
    </lineage>
</organism>
<gene>
    <name evidence="3 4" type="primary">LOC107266537</name>
</gene>
<evidence type="ECO:0000256" key="1">
    <source>
        <dbReference type="SAM" id="Coils"/>
    </source>
</evidence>
<evidence type="ECO:0000313" key="4">
    <source>
        <dbReference type="RefSeq" id="XP_024939562.1"/>
    </source>
</evidence>
<evidence type="ECO:0000313" key="2">
    <source>
        <dbReference type="Proteomes" id="UP000694920"/>
    </source>
</evidence>